<dbReference type="RefSeq" id="WP_098193052.1">
    <property type="nucleotide sequence ID" value="NZ_CP023777.1"/>
</dbReference>
<accession>A0A291QS47</accession>
<dbReference type="InterPro" id="IPR002686">
    <property type="entry name" value="Transposase_17"/>
</dbReference>
<dbReference type="SUPFAM" id="SSF143422">
    <property type="entry name" value="Transposase IS200-like"/>
    <property type="match status" value="1"/>
</dbReference>
<name>A0A291QS47_9BACT</name>
<dbReference type="InterPro" id="IPR036515">
    <property type="entry name" value="Transposase_17_sf"/>
</dbReference>
<sequence length="161" mass="19288">MNRQRTSLRLPGYEYSKNGLYFVTFVTYNREKFFGNIRNGFMCLNEYGPMAYNRVYWLEEQYPYVKIHAFVIMPDHVHILLEIKATGRETMKVKTLMSLVGAYKSTTAARIREAGLRNFRWQASFHEWILRKSWNPANFNRYILRNPANYLKRKKQNSRIG</sequence>
<dbReference type="KEGG" id="cbae:COR50_05410"/>
<dbReference type="PANTHER" id="PTHR36966:SF1">
    <property type="entry name" value="REP-ASSOCIATED TYROSINE TRANSPOSASE"/>
    <property type="match status" value="1"/>
</dbReference>
<dbReference type="Pfam" id="PF01797">
    <property type="entry name" value="Y1_Tnp"/>
    <property type="match status" value="1"/>
</dbReference>
<organism evidence="2 3">
    <name type="scientific">Chitinophaga caeni</name>
    <dbReference type="NCBI Taxonomy" id="2029983"/>
    <lineage>
        <taxon>Bacteria</taxon>
        <taxon>Pseudomonadati</taxon>
        <taxon>Bacteroidota</taxon>
        <taxon>Chitinophagia</taxon>
        <taxon>Chitinophagales</taxon>
        <taxon>Chitinophagaceae</taxon>
        <taxon>Chitinophaga</taxon>
    </lineage>
</organism>
<protein>
    <recommendedName>
        <fullName evidence="1">Transposase IS200-like domain-containing protein</fullName>
    </recommendedName>
</protein>
<dbReference type="Gene3D" id="3.30.70.1290">
    <property type="entry name" value="Transposase IS200-like"/>
    <property type="match status" value="1"/>
</dbReference>
<keyword evidence="3" id="KW-1185">Reference proteome</keyword>
<evidence type="ECO:0000313" key="3">
    <source>
        <dbReference type="Proteomes" id="UP000220133"/>
    </source>
</evidence>
<evidence type="ECO:0000313" key="2">
    <source>
        <dbReference type="EMBL" id="ATL46664.1"/>
    </source>
</evidence>
<dbReference type="AlphaFoldDB" id="A0A291QS47"/>
<dbReference type="Proteomes" id="UP000220133">
    <property type="component" value="Chromosome"/>
</dbReference>
<dbReference type="GO" id="GO:0004803">
    <property type="term" value="F:transposase activity"/>
    <property type="evidence" value="ECO:0007669"/>
    <property type="project" value="InterPro"/>
</dbReference>
<dbReference type="EMBL" id="CP023777">
    <property type="protein sequence ID" value="ATL46664.1"/>
    <property type="molecule type" value="Genomic_DNA"/>
</dbReference>
<dbReference type="OrthoDB" id="9794403at2"/>
<reference evidence="2 3" key="1">
    <citation type="submission" date="2017-10" db="EMBL/GenBank/DDBJ databases">
        <title>Paenichitinophaga pekingensis gen. nov., sp. nov., isolated from activated sludge.</title>
        <authorList>
            <person name="Jin D."/>
            <person name="Kong X."/>
            <person name="Deng Y."/>
            <person name="Bai Z."/>
        </authorList>
    </citation>
    <scope>NUCLEOTIDE SEQUENCE [LARGE SCALE GENOMIC DNA]</scope>
    <source>
        <strain evidence="2 3">13</strain>
    </source>
</reference>
<dbReference type="SMART" id="SM01321">
    <property type="entry name" value="Y1_Tnp"/>
    <property type="match status" value="1"/>
</dbReference>
<dbReference type="InterPro" id="IPR052715">
    <property type="entry name" value="RAYT_transposase"/>
</dbReference>
<evidence type="ECO:0000259" key="1">
    <source>
        <dbReference type="SMART" id="SM01321"/>
    </source>
</evidence>
<dbReference type="GO" id="GO:0006313">
    <property type="term" value="P:DNA transposition"/>
    <property type="evidence" value="ECO:0007669"/>
    <property type="project" value="InterPro"/>
</dbReference>
<feature type="domain" description="Transposase IS200-like" evidence="1">
    <location>
        <begin position="16"/>
        <end position="146"/>
    </location>
</feature>
<proteinExistence type="predicted"/>
<gene>
    <name evidence="2" type="ORF">COR50_05410</name>
</gene>
<dbReference type="GO" id="GO:0043565">
    <property type="term" value="F:sequence-specific DNA binding"/>
    <property type="evidence" value="ECO:0007669"/>
    <property type="project" value="TreeGrafter"/>
</dbReference>
<dbReference type="PANTHER" id="PTHR36966">
    <property type="entry name" value="REP-ASSOCIATED TYROSINE TRANSPOSASE"/>
    <property type="match status" value="1"/>
</dbReference>